<dbReference type="PANTHER" id="PTHR47186:SF3">
    <property type="entry name" value="OS09G0267800 PROTEIN"/>
    <property type="match status" value="1"/>
</dbReference>
<organism evidence="1 2">
    <name type="scientific">Stylosanthes scabra</name>
    <dbReference type="NCBI Taxonomy" id="79078"/>
    <lineage>
        <taxon>Eukaryota</taxon>
        <taxon>Viridiplantae</taxon>
        <taxon>Streptophyta</taxon>
        <taxon>Embryophyta</taxon>
        <taxon>Tracheophyta</taxon>
        <taxon>Spermatophyta</taxon>
        <taxon>Magnoliopsida</taxon>
        <taxon>eudicotyledons</taxon>
        <taxon>Gunneridae</taxon>
        <taxon>Pentapetalae</taxon>
        <taxon>rosids</taxon>
        <taxon>fabids</taxon>
        <taxon>Fabales</taxon>
        <taxon>Fabaceae</taxon>
        <taxon>Papilionoideae</taxon>
        <taxon>50 kb inversion clade</taxon>
        <taxon>dalbergioids sensu lato</taxon>
        <taxon>Dalbergieae</taxon>
        <taxon>Pterocarpus clade</taxon>
        <taxon>Stylosanthes</taxon>
    </lineage>
</organism>
<dbReference type="Gene3D" id="3.80.10.10">
    <property type="entry name" value="Ribonuclease Inhibitor"/>
    <property type="match status" value="2"/>
</dbReference>
<sequence length="197" mass="22680">HLNLSRFDKVKRIDLEFYKDNESSSSSCGAPFPMLETLYFSYMYCLEGWLSVSYEVELDAFPRLRSLKLECCPALKGDLPGQLPALKRLWIHRCGRLAFTLPRVDAILDIYVKRFKQQQMEVIFEAIACNQLNCLQSLTILECFSSISFPTQICLPSSLQEWEIENCPYLVSFPRTCLPSSLQKLVIHDCPYVTMGL</sequence>
<dbReference type="InterPro" id="IPR032675">
    <property type="entry name" value="LRR_dom_sf"/>
</dbReference>
<evidence type="ECO:0000313" key="1">
    <source>
        <dbReference type="EMBL" id="MED6176318.1"/>
    </source>
</evidence>
<reference evidence="1 2" key="1">
    <citation type="journal article" date="2023" name="Plants (Basel)">
        <title>Bridging the Gap: Combining Genomics and Transcriptomics Approaches to Understand Stylosanthes scabra, an Orphan Legume from the Brazilian Caatinga.</title>
        <authorList>
            <person name="Ferreira-Neto J.R.C."/>
            <person name="da Silva M.D."/>
            <person name="Binneck E."/>
            <person name="de Melo N.F."/>
            <person name="da Silva R.H."/>
            <person name="de Melo A.L.T.M."/>
            <person name="Pandolfi V."/>
            <person name="Bustamante F.O."/>
            <person name="Brasileiro-Vidal A.C."/>
            <person name="Benko-Iseppon A.M."/>
        </authorList>
    </citation>
    <scope>NUCLEOTIDE SEQUENCE [LARGE SCALE GENOMIC DNA]</scope>
    <source>
        <tissue evidence="1">Leaves</tissue>
    </source>
</reference>
<dbReference type="PANTHER" id="PTHR47186">
    <property type="entry name" value="LEUCINE-RICH REPEAT-CONTAINING PROTEIN 57"/>
    <property type="match status" value="1"/>
</dbReference>
<protein>
    <submittedName>
        <fullName evidence="1">Uncharacterized protein</fullName>
    </submittedName>
</protein>
<dbReference type="Proteomes" id="UP001341840">
    <property type="component" value="Unassembled WGS sequence"/>
</dbReference>
<evidence type="ECO:0000313" key="2">
    <source>
        <dbReference type="Proteomes" id="UP001341840"/>
    </source>
</evidence>
<comment type="caution">
    <text evidence="1">The sequence shown here is derived from an EMBL/GenBank/DDBJ whole genome shotgun (WGS) entry which is preliminary data.</text>
</comment>
<name>A0ABU6VWH5_9FABA</name>
<gene>
    <name evidence="1" type="ORF">PIB30_087001</name>
</gene>
<feature type="non-terminal residue" evidence="1">
    <location>
        <position position="1"/>
    </location>
</feature>
<proteinExistence type="predicted"/>
<accession>A0ABU6VWH5</accession>
<dbReference type="EMBL" id="JASCZI010152548">
    <property type="protein sequence ID" value="MED6176318.1"/>
    <property type="molecule type" value="Genomic_DNA"/>
</dbReference>
<keyword evidence="2" id="KW-1185">Reference proteome</keyword>
<dbReference type="SUPFAM" id="SSF52058">
    <property type="entry name" value="L domain-like"/>
    <property type="match status" value="1"/>
</dbReference>